<keyword evidence="6" id="KW-1185">Reference proteome</keyword>
<dbReference type="InterPro" id="IPR038286">
    <property type="entry name" value="IPK_sf"/>
</dbReference>
<dbReference type="PANTHER" id="PTHR12400:SF103">
    <property type="entry name" value="INOSITOL POLYPHOSPHATE MULTIKINASE"/>
    <property type="match status" value="1"/>
</dbReference>
<evidence type="ECO:0000256" key="3">
    <source>
        <dbReference type="ARBA" id="ARBA00022777"/>
    </source>
</evidence>
<reference evidence="6" key="1">
    <citation type="journal article" date="2018" name="Nat. Microbiol.">
        <title>Leveraging single-cell genomics to expand the fungal tree of life.</title>
        <authorList>
            <person name="Ahrendt S.R."/>
            <person name="Quandt C.A."/>
            <person name="Ciobanu D."/>
            <person name="Clum A."/>
            <person name="Salamov A."/>
            <person name="Andreopoulos B."/>
            <person name="Cheng J.F."/>
            <person name="Woyke T."/>
            <person name="Pelin A."/>
            <person name="Henrissat B."/>
            <person name="Reynolds N.K."/>
            <person name="Benny G.L."/>
            <person name="Smith M.E."/>
            <person name="James T.Y."/>
            <person name="Grigoriev I.V."/>
        </authorList>
    </citation>
    <scope>NUCLEOTIDE SEQUENCE [LARGE SCALE GENOMIC DNA]</scope>
    <source>
        <strain evidence="6">Baker2002</strain>
    </source>
</reference>
<dbReference type="GO" id="GO:0032958">
    <property type="term" value="P:inositol phosphate biosynthetic process"/>
    <property type="evidence" value="ECO:0007669"/>
    <property type="project" value="InterPro"/>
</dbReference>
<dbReference type="GO" id="GO:0046854">
    <property type="term" value="P:phosphatidylinositol phosphate biosynthetic process"/>
    <property type="evidence" value="ECO:0007669"/>
    <property type="project" value="TreeGrafter"/>
</dbReference>
<dbReference type="GO" id="GO:0000824">
    <property type="term" value="F:inositol-1,4,5,6-tetrakisphosphate 3-kinase activity"/>
    <property type="evidence" value="ECO:0007669"/>
    <property type="project" value="TreeGrafter"/>
</dbReference>
<keyword evidence="3 4" id="KW-0418">Kinase</keyword>
<organism evidence="5 6">
    <name type="scientific">Metschnikowia bicuspidata</name>
    <dbReference type="NCBI Taxonomy" id="27322"/>
    <lineage>
        <taxon>Eukaryota</taxon>
        <taxon>Fungi</taxon>
        <taxon>Dikarya</taxon>
        <taxon>Ascomycota</taxon>
        <taxon>Saccharomycotina</taxon>
        <taxon>Pichiomycetes</taxon>
        <taxon>Metschnikowiaceae</taxon>
        <taxon>Metschnikowia</taxon>
    </lineage>
</organism>
<dbReference type="Gene3D" id="3.30.470.160">
    <property type="entry name" value="Inositol polyphosphate kinase"/>
    <property type="match status" value="1"/>
</dbReference>
<gene>
    <name evidence="5" type="ORF">METBISCDRAFT_17187</name>
</gene>
<evidence type="ECO:0000256" key="4">
    <source>
        <dbReference type="RuleBase" id="RU363090"/>
    </source>
</evidence>
<dbReference type="Pfam" id="PF03770">
    <property type="entry name" value="IPK"/>
    <property type="match status" value="1"/>
</dbReference>
<evidence type="ECO:0000256" key="2">
    <source>
        <dbReference type="ARBA" id="ARBA00022679"/>
    </source>
</evidence>
<dbReference type="EC" id="2.7.-.-" evidence="4"/>
<dbReference type="GO" id="GO:0008440">
    <property type="term" value="F:inositol-1,4,5-trisphosphate 3-kinase activity"/>
    <property type="evidence" value="ECO:0007669"/>
    <property type="project" value="TreeGrafter"/>
</dbReference>
<proteinExistence type="inferred from homology"/>
<dbReference type="OrthoDB" id="338650at2759"/>
<keyword evidence="2 4" id="KW-0808">Transferase</keyword>
<dbReference type="PANTHER" id="PTHR12400">
    <property type="entry name" value="INOSITOL POLYPHOSPHATE KINASE"/>
    <property type="match status" value="1"/>
</dbReference>
<sequence length="311" mass="34899">MKFTVSAHQAAGHPGCLEAGPVFAKLTTQQEIDFYAEAQRRVDLSRHLGPNIYDWMPTYMGTLTQGAISNPDAIYIVLQNLLYGYKNPCILDIKLGAVLVDDTVSEEKRQRLAKVSAETTSGSLHFRVCGMKTYNGHSDAKPREVFPGQDATVTVKSIGEERYLLFNKFFGRLLQPTNVTEAIGLFFVDSLNQSLRKALATKFYQRLELLYNCLIDTEVRIKSGSLLFCYDADPPRWQILEEEYNEQDPITDTHLAADSDDEHESGPERTCVSKLKLIDFAHSTFADGQGSDESILVGIENLLKIFEKLSE</sequence>
<evidence type="ECO:0000313" key="6">
    <source>
        <dbReference type="Proteomes" id="UP000268321"/>
    </source>
</evidence>
<protein>
    <recommendedName>
        <fullName evidence="4">Kinase</fullName>
        <ecNumber evidence="4">2.7.-.-</ecNumber>
    </recommendedName>
</protein>
<dbReference type="Proteomes" id="UP000268321">
    <property type="component" value="Unassembled WGS sequence"/>
</dbReference>
<name>A0A4P9ZB42_9ASCO</name>
<dbReference type="SUPFAM" id="SSF56104">
    <property type="entry name" value="SAICAR synthase-like"/>
    <property type="match status" value="1"/>
</dbReference>
<accession>A0A4P9ZB42</accession>
<dbReference type="AlphaFoldDB" id="A0A4P9ZB42"/>
<comment type="similarity">
    <text evidence="1 4">Belongs to the inositol phosphokinase (IPK) family.</text>
</comment>
<dbReference type="GO" id="GO:0005634">
    <property type="term" value="C:nucleus"/>
    <property type="evidence" value="ECO:0007669"/>
    <property type="project" value="TreeGrafter"/>
</dbReference>
<dbReference type="GO" id="GO:0005737">
    <property type="term" value="C:cytoplasm"/>
    <property type="evidence" value="ECO:0007669"/>
    <property type="project" value="TreeGrafter"/>
</dbReference>
<dbReference type="EMBL" id="ML004467">
    <property type="protein sequence ID" value="RKP30047.1"/>
    <property type="molecule type" value="Genomic_DNA"/>
</dbReference>
<dbReference type="InterPro" id="IPR005522">
    <property type="entry name" value="IPK"/>
</dbReference>
<evidence type="ECO:0000313" key="5">
    <source>
        <dbReference type="EMBL" id="RKP30047.1"/>
    </source>
</evidence>
<evidence type="ECO:0000256" key="1">
    <source>
        <dbReference type="ARBA" id="ARBA00007374"/>
    </source>
</evidence>